<proteinExistence type="predicted"/>
<dbReference type="SUPFAM" id="SSF47781">
    <property type="entry name" value="RuvA domain 2-like"/>
    <property type="match status" value="1"/>
</dbReference>
<evidence type="ECO:0000313" key="4">
    <source>
        <dbReference type="Proteomes" id="UP000249746"/>
    </source>
</evidence>
<gene>
    <name evidence="3" type="ORF">B6S12_01790</name>
</gene>
<dbReference type="GO" id="GO:0015627">
    <property type="term" value="C:type II protein secretion system complex"/>
    <property type="evidence" value="ECO:0007669"/>
    <property type="project" value="TreeGrafter"/>
</dbReference>
<dbReference type="InterPro" id="IPR003583">
    <property type="entry name" value="Hlx-hairpin-Hlx_DNA-bd_motif"/>
</dbReference>
<evidence type="ECO:0000259" key="2">
    <source>
        <dbReference type="SMART" id="SM00278"/>
    </source>
</evidence>
<protein>
    <recommendedName>
        <fullName evidence="2">Helix-hairpin-helix DNA-binding motif class 1 domain-containing protein</fullName>
    </recommendedName>
</protein>
<feature type="transmembrane region" description="Helical" evidence="1">
    <location>
        <begin position="12"/>
        <end position="32"/>
    </location>
</feature>
<dbReference type="PANTHER" id="PTHR21180">
    <property type="entry name" value="ENDONUCLEASE/EXONUCLEASE/PHOSPHATASE FAMILY DOMAIN-CONTAINING PROTEIN 1"/>
    <property type="match status" value="1"/>
</dbReference>
<keyword evidence="1" id="KW-0472">Membrane</keyword>
<keyword evidence="1" id="KW-1133">Transmembrane helix</keyword>
<dbReference type="Pfam" id="PF12836">
    <property type="entry name" value="HHH_3"/>
    <property type="match status" value="1"/>
</dbReference>
<feature type="domain" description="Helix-hairpin-helix DNA-binding motif class 1" evidence="2">
    <location>
        <begin position="67"/>
        <end position="86"/>
    </location>
</feature>
<dbReference type="InterPro" id="IPR010994">
    <property type="entry name" value="RuvA_2-like"/>
</dbReference>
<dbReference type="Proteomes" id="UP000249746">
    <property type="component" value="Unassembled WGS sequence"/>
</dbReference>
<dbReference type="InterPro" id="IPR004509">
    <property type="entry name" value="Competence_ComEA_HhH"/>
</dbReference>
<organism evidence="3 4">
    <name type="scientific">Helicobacter valdiviensis</name>
    <dbReference type="NCBI Taxonomy" id="1458358"/>
    <lineage>
        <taxon>Bacteria</taxon>
        <taxon>Pseudomonadati</taxon>
        <taxon>Campylobacterota</taxon>
        <taxon>Epsilonproteobacteria</taxon>
        <taxon>Campylobacterales</taxon>
        <taxon>Helicobacteraceae</taxon>
        <taxon>Helicobacter</taxon>
    </lineage>
</organism>
<dbReference type="Gene3D" id="1.10.150.320">
    <property type="entry name" value="Photosystem II 12 kDa extrinsic protein"/>
    <property type="match status" value="1"/>
</dbReference>
<reference evidence="3 4" key="1">
    <citation type="submission" date="2017-03" db="EMBL/GenBank/DDBJ databases">
        <title>Genomic and clinical evidence uncovers the enterohepatic species Helicobacter valdiviensis as a potential human intestinal pathogen.</title>
        <authorList>
            <person name="Fresia P."/>
            <person name="Jara R."/>
            <person name="Sierra R."/>
            <person name="Ferres I."/>
            <person name="Greif G."/>
            <person name="Iraola G."/>
            <person name="Collado L."/>
        </authorList>
    </citation>
    <scope>NUCLEOTIDE SEQUENCE [LARGE SCALE GENOMIC DNA]</scope>
    <source>
        <strain evidence="3 4">WBE14</strain>
    </source>
</reference>
<dbReference type="AlphaFoldDB" id="A0A2W6MWM6"/>
<dbReference type="NCBIfam" id="TIGR00426">
    <property type="entry name" value="competence protein ComEA helix-hairpin-helix repeat region"/>
    <property type="match status" value="1"/>
</dbReference>
<name>A0A2W6MWM6_9HELI</name>
<dbReference type="GO" id="GO:0006281">
    <property type="term" value="P:DNA repair"/>
    <property type="evidence" value="ECO:0007669"/>
    <property type="project" value="InterPro"/>
</dbReference>
<comment type="caution">
    <text evidence="3">The sequence shown here is derived from an EMBL/GenBank/DDBJ whole genome shotgun (WGS) entry which is preliminary data.</text>
</comment>
<dbReference type="SMART" id="SM00278">
    <property type="entry name" value="HhH1"/>
    <property type="match status" value="2"/>
</dbReference>
<keyword evidence="4" id="KW-1185">Reference proteome</keyword>
<evidence type="ECO:0000256" key="1">
    <source>
        <dbReference type="SAM" id="Phobius"/>
    </source>
</evidence>
<dbReference type="InterPro" id="IPR051675">
    <property type="entry name" value="Endo/Exo/Phosphatase_dom_1"/>
</dbReference>
<dbReference type="EMBL" id="NBIU01000003">
    <property type="protein sequence ID" value="PZT48807.1"/>
    <property type="molecule type" value="Genomic_DNA"/>
</dbReference>
<sequence>MLYLYKSYLRIYIKWIKILVLMSGFLFAGFNFNTATKEELMGIKGIGEVKADAILEYREQREIKRVEDLLFIRGFGKKSVENIKEYLNTIEQKEVKEQ</sequence>
<evidence type="ECO:0000313" key="3">
    <source>
        <dbReference type="EMBL" id="PZT48807.1"/>
    </source>
</evidence>
<feature type="domain" description="Helix-hairpin-helix DNA-binding motif class 1" evidence="2">
    <location>
        <begin position="38"/>
        <end position="57"/>
    </location>
</feature>
<dbReference type="PANTHER" id="PTHR21180:SF32">
    <property type="entry name" value="ENDONUCLEASE_EXONUCLEASE_PHOSPHATASE FAMILY DOMAIN-CONTAINING PROTEIN 1"/>
    <property type="match status" value="1"/>
</dbReference>
<keyword evidence="1" id="KW-0812">Transmembrane</keyword>
<accession>A0A2W6MWM6</accession>
<dbReference type="GO" id="GO:0015628">
    <property type="term" value="P:protein secretion by the type II secretion system"/>
    <property type="evidence" value="ECO:0007669"/>
    <property type="project" value="TreeGrafter"/>
</dbReference>
<dbReference type="GO" id="GO:0003677">
    <property type="term" value="F:DNA binding"/>
    <property type="evidence" value="ECO:0007669"/>
    <property type="project" value="InterPro"/>
</dbReference>
<dbReference type="OrthoDB" id="5373215at2"/>